<dbReference type="InterPro" id="IPR038552">
    <property type="entry name" value="Tim21_IMS_sf"/>
</dbReference>
<evidence type="ECO:0000313" key="16">
    <source>
        <dbReference type="WBParaSite" id="jg7205"/>
    </source>
</evidence>
<sequence>MAGSRDRDKKVVVEREQCQLCAAAYSYSYAFKDLPTSFMCCYLGPTEKKKDVITNESSSVNNKSRQLERSYLEEILIKEDVEPKTTSEKVGKAASNTFAYFAFALGVCALGGLGYALFDSFFGSDSPQKIYSKCLKLIKNDERCIQLFGSGLKGYGEESGRGRRRHIANHAYEKDGQQRVRVMFHLKGDRAKGRAYAEVAKVEGVWDYRGFYSRVEAESVEKFSGPQYNRAINFPPEIDLLTLEELEKRVLEARRKIPEDFISHVTDSLTKILDDRRLGRIRALGLGNFSSHRSSVVQLVLLEAIRDKFSVSVVSSQDPVTSAVEKIYLERRGFDVLSATHVFEKATECSSQEEVTLLYMIHCECTLYNEIIRAYWTTEKLKSVILLGNCCVTMISETPEPILKSLPFVRSFASICAKPVEVKFESDFHAFSNTSIQFVDQNVEYLPVVLNSVLAEHSILGIACAFYLLRLINCTSAMLILKQIFPRLCAVEKAILFVSGIPLQSKRGSAKGSKPRPQFLWDKRHLEELTEGKYTHKPLRVNRLGGRDPETGHKVNQHIGGGYKFDYFMVDMHRRGPDSPNQTYDERVLEVRRDPNRSTFIALVAGANGKRWILATERMKAGQVISTSGHIPSRLIGGAEGNAYPLGALVLGTLVNSVEAYPSLDSEFFICQGGSCGRITRHEGDFVVVQMSHKHEYSLRKECMATVGRLSRLTLDTMKLQWGSPQMHRRFGYKMSSGLYHKKDGYQGRKKDPLPPVRVIDEVRDLNPPVKQKFTLTKKQLSAFHGPTQAAHPLVYRYMFRPQ</sequence>
<dbReference type="InterPro" id="IPR014722">
    <property type="entry name" value="Rib_uL2_dom2"/>
</dbReference>
<keyword evidence="7 12" id="KW-1133">Transmembrane helix</keyword>
<evidence type="ECO:0000256" key="1">
    <source>
        <dbReference type="ARBA" id="ARBA00004304"/>
    </source>
</evidence>
<dbReference type="Gene3D" id="2.30.30.30">
    <property type="match status" value="1"/>
</dbReference>
<evidence type="ECO:0000256" key="6">
    <source>
        <dbReference type="ARBA" id="ARBA00022980"/>
    </source>
</evidence>
<dbReference type="SUPFAM" id="SSF50104">
    <property type="entry name" value="Translation proteins SH3-like domain"/>
    <property type="match status" value="1"/>
</dbReference>
<dbReference type="InterPro" id="IPR013261">
    <property type="entry name" value="Tim21"/>
</dbReference>
<organism evidence="15 16">
    <name type="scientific">Ditylenchus dipsaci</name>
    <dbReference type="NCBI Taxonomy" id="166011"/>
    <lineage>
        <taxon>Eukaryota</taxon>
        <taxon>Metazoa</taxon>
        <taxon>Ecdysozoa</taxon>
        <taxon>Nematoda</taxon>
        <taxon>Chromadorea</taxon>
        <taxon>Rhabditida</taxon>
        <taxon>Tylenchina</taxon>
        <taxon>Tylenchomorpha</taxon>
        <taxon>Sphaerularioidea</taxon>
        <taxon>Anguinidae</taxon>
        <taxon>Anguininae</taxon>
        <taxon>Ditylenchus</taxon>
    </lineage>
</organism>
<evidence type="ECO:0000313" key="15">
    <source>
        <dbReference type="Proteomes" id="UP000887574"/>
    </source>
</evidence>
<evidence type="ECO:0000259" key="13">
    <source>
        <dbReference type="SMART" id="SM01382"/>
    </source>
</evidence>
<comment type="similarity">
    <text evidence="3">Belongs to the TIM21 family.</text>
</comment>
<dbReference type="PANTHER" id="PTHR13032">
    <property type="entry name" value="MITOCHONDRIAL IMPORT INNER MEMBRANE TRANSLOCASE SUBUNIT TIM21"/>
    <property type="match status" value="1"/>
</dbReference>
<comment type="subcellular location">
    <subcellularLocation>
        <location evidence="1">Mitochondrion membrane</location>
        <topology evidence="1">Single-pass membrane protein</topology>
    </subcellularLocation>
</comment>
<dbReference type="PANTHER" id="PTHR13032:SF6">
    <property type="entry name" value="MITOCHONDRIAL IMPORT INNER MEMBRANE TRANSLOCASE SUBUNIT TIM21"/>
    <property type="match status" value="1"/>
</dbReference>
<dbReference type="SMART" id="SM01383">
    <property type="entry name" value="Ribosomal_L2"/>
    <property type="match status" value="1"/>
</dbReference>
<dbReference type="WBParaSite" id="jg7205">
    <property type="protein sequence ID" value="jg7205"/>
    <property type="gene ID" value="jg7205"/>
</dbReference>
<dbReference type="Gene3D" id="3.10.450.320">
    <property type="entry name" value="Mitochondrial import inner membrane translocase subunit Tim21"/>
    <property type="match status" value="1"/>
</dbReference>
<evidence type="ECO:0000256" key="9">
    <source>
        <dbReference type="ARBA" id="ARBA00023136"/>
    </source>
</evidence>
<dbReference type="InterPro" id="IPR022666">
    <property type="entry name" value="Ribosomal_uL2_RNA-bd_dom"/>
</dbReference>
<keyword evidence="8" id="KW-0496">Mitochondrion</keyword>
<feature type="transmembrane region" description="Helical" evidence="12">
    <location>
        <begin position="98"/>
        <end position="118"/>
    </location>
</feature>
<evidence type="ECO:0000256" key="10">
    <source>
        <dbReference type="ARBA" id="ARBA00023274"/>
    </source>
</evidence>
<dbReference type="SMART" id="SM01382">
    <property type="entry name" value="Ribosomal_L2_C"/>
    <property type="match status" value="1"/>
</dbReference>
<dbReference type="GO" id="GO:0030150">
    <property type="term" value="P:protein import into mitochondrial matrix"/>
    <property type="evidence" value="ECO:0007669"/>
    <property type="project" value="InterPro"/>
</dbReference>
<evidence type="ECO:0000256" key="4">
    <source>
        <dbReference type="ARBA" id="ARBA00022692"/>
    </source>
</evidence>
<keyword evidence="15" id="KW-1185">Reference proteome</keyword>
<evidence type="ECO:0000256" key="8">
    <source>
        <dbReference type="ARBA" id="ARBA00023128"/>
    </source>
</evidence>
<dbReference type="InterPro" id="IPR012340">
    <property type="entry name" value="NA-bd_OB-fold"/>
</dbReference>
<dbReference type="SUPFAM" id="SSF50249">
    <property type="entry name" value="Nucleic acid-binding proteins"/>
    <property type="match status" value="1"/>
</dbReference>
<evidence type="ECO:0000256" key="3">
    <source>
        <dbReference type="ARBA" id="ARBA00010867"/>
    </source>
</evidence>
<comment type="similarity">
    <text evidence="2">Belongs to the universal ribosomal protein uL2 family.</text>
</comment>
<evidence type="ECO:0000256" key="11">
    <source>
        <dbReference type="ARBA" id="ARBA00031620"/>
    </source>
</evidence>
<accession>A0A915EJ08</accession>
<dbReference type="GO" id="GO:0006412">
    <property type="term" value="P:translation"/>
    <property type="evidence" value="ECO:0007669"/>
    <property type="project" value="InterPro"/>
</dbReference>
<keyword evidence="9 12" id="KW-0472">Membrane</keyword>
<dbReference type="InterPro" id="IPR008991">
    <property type="entry name" value="Translation_prot_SH3-like_sf"/>
</dbReference>
<dbReference type="Pfam" id="PF03947">
    <property type="entry name" value="Ribosomal_L2_C"/>
    <property type="match status" value="1"/>
</dbReference>
<dbReference type="InterPro" id="IPR022669">
    <property type="entry name" value="Ribosomal_uL2_C"/>
</dbReference>
<feature type="domain" description="Large ribosomal subunit protein uL2 RNA-binding" evidence="14">
    <location>
        <begin position="546"/>
        <end position="627"/>
    </location>
</feature>
<keyword evidence="10" id="KW-0687">Ribonucleoprotein</keyword>
<keyword evidence="4 12" id="KW-0812">Transmembrane</keyword>
<dbReference type="Pfam" id="PF08294">
    <property type="entry name" value="TIM21"/>
    <property type="match status" value="1"/>
</dbReference>
<dbReference type="InterPro" id="IPR012942">
    <property type="entry name" value="SRR1-like"/>
</dbReference>
<reference evidence="16" key="1">
    <citation type="submission" date="2022-11" db="UniProtKB">
        <authorList>
            <consortium name="WormBaseParasite"/>
        </authorList>
    </citation>
    <scope>IDENTIFICATION</scope>
</reference>
<dbReference type="GO" id="GO:0003735">
    <property type="term" value="F:structural constituent of ribosome"/>
    <property type="evidence" value="ECO:0007669"/>
    <property type="project" value="InterPro"/>
</dbReference>
<dbReference type="Pfam" id="PF07985">
    <property type="entry name" value="SRR1"/>
    <property type="match status" value="1"/>
</dbReference>
<protein>
    <recommendedName>
        <fullName evidence="11">TIM21-like protein, mitochondrial</fullName>
    </recommendedName>
</protein>
<keyword evidence="5" id="KW-0809">Transit peptide</keyword>
<evidence type="ECO:0000256" key="5">
    <source>
        <dbReference type="ARBA" id="ARBA00022946"/>
    </source>
</evidence>
<dbReference type="Proteomes" id="UP000887574">
    <property type="component" value="Unplaced"/>
</dbReference>
<evidence type="ECO:0000256" key="12">
    <source>
        <dbReference type="SAM" id="Phobius"/>
    </source>
</evidence>
<evidence type="ECO:0000256" key="7">
    <source>
        <dbReference type="ARBA" id="ARBA00022989"/>
    </source>
</evidence>
<dbReference type="FunFam" id="2.40.50.140:FF:000428">
    <property type="entry name" value="Mitochondrial Ribosomal Protein, Large"/>
    <property type="match status" value="1"/>
</dbReference>
<feature type="domain" description="Large ribosomal subunit protein uL2 C-terminal" evidence="13">
    <location>
        <begin position="638"/>
        <end position="760"/>
    </location>
</feature>
<evidence type="ECO:0000259" key="14">
    <source>
        <dbReference type="SMART" id="SM01383"/>
    </source>
</evidence>
<evidence type="ECO:0000256" key="2">
    <source>
        <dbReference type="ARBA" id="ARBA00005636"/>
    </source>
</evidence>
<dbReference type="GO" id="GO:0005744">
    <property type="term" value="C:TIM23 mitochondrial import inner membrane translocase complex"/>
    <property type="evidence" value="ECO:0007669"/>
    <property type="project" value="InterPro"/>
</dbReference>
<keyword evidence="6" id="KW-0689">Ribosomal protein</keyword>
<dbReference type="Pfam" id="PF00181">
    <property type="entry name" value="Ribosomal_L2_N"/>
    <property type="match status" value="1"/>
</dbReference>
<dbReference type="AlphaFoldDB" id="A0A915EJ08"/>
<name>A0A915EJ08_9BILA</name>
<dbReference type="GO" id="GO:0005840">
    <property type="term" value="C:ribosome"/>
    <property type="evidence" value="ECO:0007669"/>
    <property type="project" value="UniProtKB-KW"/>
</dbReference>
<dbReference type="GO" id="GO:1990904">
    <property type="term" value="C:ribonucleoprotein complex"/>
    <property type="evidence" value="ECO:0007669"/>
    <property type="project" value="UniProtKB-KW"/>
</dbReference>
<dbReference type="Gene3D" id="2.40.50.140">
    <property type="entry name" value="Nucleic acid-binding proteins"/>
    <property type="match status" value="1"/>
</dbReference>
<proteinExistence type="inferred from homology"/>